<keyword evidence="2 6" id="KW-0326">Glycosidase</keyword>
<keyword evidence="2" id="KW-0858">Xylan degradation</keyword>
<dbReference type="InterPro" id="IPR011099">
    <property type="entry name" value="Glyco_hydro_67_C"/>
</dbReference>
<dbReference type="AlphaFoldDB" id="A0A173YHD7"/>
<feature type="active site" description="Proton donor" evidence="3">
    <location>
        <position position="282"/>
    </location>
</feature>
<feature type="domain" description="Glycosyl hydrolase family 67 C-terminal" evidence="4">
    <location>
        <begin position="449"/>
        <end position="671"/>
    </location>
</feature>
<dbReference type="InterPro" id="IPR029018">
    <property type="entry name" value="Hex-like_dom2"/>
</dbReference>
<gene>
    <name evidence="6" type="primary">aguA</name>
    <name evidence="6" type="ORF">ERS852407_00750</name>
</gene>
<feature type="active site" description="Proton acceptor" evidence="3">
    <location>
        <position position="361"/>
    </location>
</feature>
<name>A0A173YHD7_9FIRM</name>
<dbReference type="Pfam" id="PF07477">
    <property type="entry name" value="Glyco_hydro_67C"/>
    <property type="match status" value="1"/>
</dbReference>
<feature type="active site" description="Proton acceptor" evidence="3">
    <location>
        <position position="389"/>
    </location>
</feature>
<dbReference type="PANTHER" id="PTHR39207">
    <property type="entry name" value="ALPHA-GLUCURONIDASE A"/>
    <property type="match status" value="1"/>
</dbReference>
<dbReference type="PANTHER" id="PTHR39207:SF1">
    <property type="entry name" value="ALPHA-GLUCURONIDASE A"/>
    <property type="match status" value="1"/>
</dbReference>
<evidence type="ECO:0000259" key="5">
    <source>
        <dbReference type="Pfam" id="PF07488"/>
    </source>
</evidence>
<dbReference type="GO" id="GO:0005576">
    <property type="term" value="C:extracellular region"/>
    <property type="evidence" value="ECO:0007669"/>
    <property type="project" value="InterPro"/>
</dbReference>
<dbReference type="InterPro" id="IPR011100">
    <property type="entry name" value="Glyco_hydro_67_cat"/>
</dbReference>
<feature type="domain" description="Glycosyl hydrolase family 67 catalytic" evidence="5">
    <location>
        <begin position="132"/>
        <end position="448"/>
    </location>
</feature>
<dbReference type="InterPro" id="IPR017853">
    <property type="entry name" value="GH"/>
</dbReference>
<dbReference type="SUPFAM" id="SSF51445">
    <property type="entry name" value="(Trans)glycosidases"/>
    <property type="match status" value="1"/>
</dbReference>
<evidence type="ECO:0000256" key="3">
    <source>
        <dbReference type="PIRSR" id="PIRSR029900-1"/>
    </source>
</evidence>
<dbReference type="PIRSF" id="PIRSF029900">
    <property type="entry name" value="Alpha-glucuronds"/>
    <property type="match status" value="1"/>
</dbReference>
<keyword evidence="1 2" id="KW-0378">Hydrolase</keyword>
<dbReference type="EC" id="3.2.1.139" evidence="6"/>
<dbReference type="Pfam" id="PF07488">
    <property type="entry name" value="Glyco_hydro_67M"/>
    <property type="match status" value="1"/>
</dbReference>
<dbReference type="EMBL" id="CYZE01000001">
    <property type="protein sequence ID" value="CUN63023.1"/>
    <property type="molecule type" value="Genomic_DNA"/>
</dbReference>
<keyword evidence="2" id="KW-0119">Carbohydrate metabolism</keyword>
<dbReference type="InterPro" id="IPR011395">
    <property type="entry name" value="Glyco_hydro_67_aGlcAse"/>
</dbReference>
<dbReference type="Gene3D" id="3.90.1330.10">
    <property type="entry name" value="Alpha-glucuronidase, C-terminal domain"/>
    <property type="match status" value="1"/>
</dbReference>
<comment type="similarity">
    <text evidence="2">Belongs to the glycosyl hydrolase 67 family.</text>
</comment>
<evidence type="ECO:0000259" key="4">
    <source>
        <dbReference type="Pfam" id="PF07477"/>
    </source>
</evidence>
<evidence type="ECO:0000313" key="6">
    <source>
        <dbReference type="EMBL" id="CUN63023.1"/>
    </source>
</evidence>
<reference evidence="6 7" key="1">
    <citation type="submission" date="2015-09" db="EMBL/GenBank/DDBJ databases">
        <authorList>
            <consortium name="Pathogen Informatics"/>
        </authorList>
    </citation>
    <scope>NUCLEOTIDE SEQUENCE [LARGE SCALE GENOMIC DNA]</scope>
    <source>
        <strain evidence="6 7">2789STDY5608850</strain>
    </source>
</reference>
<proteinExistence type="inferred from homology"/>
<protein>
    <submittedName>
        <fullName evidence="6">Alpha-glucuronidase AguA</fullName>
        <ecNumber evidence="6">3.2.1.139</ecNumber>
    </submittedName>
</protein>
<dbReference type="GO" id="GO:0045493">
    <property type="term" value="P:xylan catabolic process"/>
    <property type="evidence" value="ECO:0007669"/>
    <property type="project" value="UniProtKB-KW"/>
</dbReference>
<organism evidence="6 7">
    <name type="scientific">Hungatella hathewayi</name>
    <dbReference type="NCBI Taxonomy" id="154046"/>
    <lineage>
        <taxon>Bacteria</taxon>
        <taxon>Bacillati</taxon>
        <taxon>Bacillota</taxon>
        <taxon>Clostridia</taxon>
        <taxon>Lachnospirales</taxon>
        <taxon>Lachnospiraceae</taxon>
        <taxon>Hungatella</taxon>
    </lineage>
</organism>
<dbReference type="InterPro" id="IPR037054">
    <property type="entry name" value="A-glucoronidase_C_sf"/>
</dbReference>
<sequence length="675" mass="77529">MESIFMRKRRIRNEALWRTEIMHGQRDFCWLAKQVQNKNIITYYLDDGKKTAVTETIEREMPLLFKEIRRSGSPDASIAFLPGDETALGTEGYRIGETEDGYKIESASPVGYLYGMYGLHRLLTVQNEVGFPYESVPDQSIRMIDHWDNFDGSIERGYAGESIFYDHNTFRGDMELIRQYARLLASVGINAVLINNVNVHRPETFFVTGEALTEIRKISDVLAAYGIKTFISINFAAPITVGQLKSADPLEPEVVSWWEETVKRIYEEIPDFAGFVVKADSEGEPGPFTYGRNHDDGANMLARAAGPYGGVIIWRCFVYDCSQDWWNREADRARAAYDIFKPLDGRFLDNVILQIKNGPIDFQIREPVSPLFGALKKTNQILEFQITQEYTGHQRDICYLVPMWKETMNFDTKHGKSLTVKDAVRENSPVRSRSGIAGVGNVGMDANWTGSKLAQANLYGFGRLVWNHELSSEVIAEEWVRQSFCLTEEKCGKLAAILTTSRDVYEAYTCPLGVGFMCKPAVHYGVDIDGYEYDRWGTYHYADRDGVGRDRTVKTGTSYTRQYSDARFYEYEDLSSCPDELLLFFHHVPYTYVLHSGKTVIQHIYDTHFEGVERVREYQAIWESLKDSLDGESYLNMKERLAWQLENAVSWRDQVNTYFYRKSGIPDEKGRKIYQ</sequence>
<accession>A0A173YHD7</accession>
<evidence type="ECO:0000256" key="1">
    <source>
        <dbReference type="ARBA" id="ARBA00022801"/>
    </source>
</evidence>
<evidence type="ECO:0000256" key="2">
    <source>
        <dbReference type="PIRNR" id="PIRNR029900"/>
    </source>
</evidence>
<dbReference type="GO" id="GO:0033939">
    <property type="term" value="F:xylan alpha-1,2-glucuronosidase activity"/>
    <property type="evidence" value="ECO:0007669"/>
    <property type="project" value="TreeGrafter"/>
</dbReference>
<dbReference type="Proteomes" id="UP000095651">
    <property type="component" value="Unassembled WGS sequence"/>
</dbReference>
<dbReference type="GO" id="GO:0046559">
    <property type="term" value="F:alpha-glucuronidase activity"/>
    <property type="evidence" value="ECO:0007669"/>
    <property type="project" value="UniProtKB-EC"/>
</dbReference>
<evidence type="ECO:0000313" key="7">
    <source>
        <dbReference type="Proteomes" id="UP000095651"/>
    </source>
</evidence>
<dbReference type="SUPFAM" id="SSF55545">
    <property type="entry name" value="beta-N-acetylhexosaminidase-like domain"/>
    <property type="match status" value="1"/>
</dbReference>
<dbReference type="Gene3D" id="3.20.20.80">
    <property type="entry name" value="Glycosidases"/>
    <property type="match status" value="1"/>
</dbReference>
<keyword evidence="2" id="KW-0624">Polysaccharide degradation</keyword>